<name>A0A0L0P3V9_CANAR</name>
<comment type="caution">
    <text evidence="1">The sequence shown here is derived from an EMBL/GenBank/DDBJ whole genome shotgun (WGS) entry which is preliminary data.</text>
</comment>
<dbReference type="Proteomes" id="UP000037122">
    <property type="component" value="Unassembled WGS sequence"/>
</dbReference>
<evidence type="ECO:0000313" key="2">
    <source>
        <dbReference type="Proteomes" id="UP000037122"/>
    </source>
</evidence>
<sequence>MSKKHGVCEMVAKSVKRCEMLHKVCGNAKRMASPGKKKKKLF</sequence>
<accession>A0A0L0P3V9</accession>
<dbReference type="EMBL" id="LGST01000016">
    <property type="protein sequence ID" value="KNE01042.1"/>
    <property type="molecule type" value="Genomic_DNA"/>
</dbReference>
<reference evidence="2" key="1">
    <citation type="journal article" date="2015" name="BMC Genomics">
        <title>Draft genome of a commonly misdiagnosed multidrug resistant pathogen Candida auris.</title>
        <authorList>
            <person name="Chatterjee S."/>
            <person name="Alampalli S.V."/>
            <person name="Nageshan R.K."/>
            <person name="Chettiar S.T."/>
            <person name="Joshi S."/>
            <person name="Tatu U.S."/>
        </authorList>
    </citation>
    <scope>NUCLEOTIDE SEQUENCE [LARGE SCALE GENOMIC DNA]</scope>
    <source>
        <strain evidence="2">6684</strain>
    </source>
</reference>
<proteinExistence type="predicted"/>
<evidence type="ECO:0000313" key="1">
    <source>
        <dbReference type="EMBL" id="KNE01042.1"/>
    </source>
</evidence>
<protein>
    <submittedName>
        <fullName evidence="1">Uncharacterized protein</fullName>
    </submittedName>
</protein>
<organism evidence="1 2">
    <name type="scientific">Candidozyma auris</name>
    <name type="common">Yeast</name>
    <name type="synonym">Candida auris</name>
    <dbReference type="NCBI Taxonomy" id="498019"/>
    <lineage>
        <taxon>Eukaryota</taxon>
        <taxon>Fungi</taxon>
        <taxon>Dikarya</taxon>
        <taxon>Ascomycota</taxon>
        <taxon>Saccharomycotina</taxon>
        <taxon>Pichiomycetes</taxon>
        <taxon>Metschnikowiaceae</taxon>
        <taxon>Candidozyma</taxon>
    </lineage>
</organism>
<gene>
    <name evidence="1" type="ORF">QG37_01916</name>
</gene>
<dbReference type="AlphaFoldDB" id="A0A0L0P3V9"/>